<dbReference type="InterPro" id="IPR025965">
    <property type="entry name" value="FlgD/Vpr_Ig-like"/>
</dbReference>
<comment type="similarity">
    <text evidence="1 5">Belongs to the FlgD family.</text>
</comment>
<keyword evidence="8" id="KW-0969">Cilium</keyword>
<dbReference type="InterPro" id="IPR005648">
    <property type="entry name" value="FlgD"/>
</dbReference>
<organism evidence="8 9">
    <name type="scientific">Marinobacter segnicrescens</name>
    <dbReference type="NCBI Taxonomy" id="430453"/>
    <lineage>
        <taxon>Bacteria</taxon>
        <taxon>Pseudomonadati</taxon>
        <taxon>Pseudomonadota</taxon>
        <taxon>Gammaproteobacteria</taxon>
        <taxon>Pseudomonadales</taxon>
        <taxon>Marinobacteraceae</taxon>
        <taxon>Marinobacter</taxon>
    </lineage>
</organism>
<sequence length="226" mass="23668">MSIVNNTTSTADVLAEYRTRQESKGAGSEELGKNEFMELMIAQLKNQNPLEPKGNGEFIADLAQFSSLEEMQNLSSTVGDVVGEFRSSQALQASAMVGKSVLAPANFGTLGQDGEMKGVVSVPSSTGGLRINIENSAGEMVRQLDLGQASAGQQAFTWDGEDGNGNPLPPGRYYVTAQGSYPQGTEQLLTLMSANVDSVSLGQGGSITLNLAGMGSIPLSDVQQVN</sequence>
<dbReference type="AlphaFoldDB" id="A0A1H9YE10"/>
<dbReference type="Pfam" id="PF13860">
    <property type="entry name" value="FlgD_ig"/>
    <property type="match status" value="1"/>
</dbReference>
<evidence type="ECO:0000256" key="2">
    <source>
        <dbReference type="ARBA" id="ARBA00016013"/>
    </source>
</evidence>
<reference evidence="9" key="1">
    <citation type="submission" date="2016-10" db="EMBL/GenBank/DDBJ databases">
        <authorList>
            <person name="Varghese N."/>
            <person name="Submissions S."/>
        </authorList>
    </citation>
    <scope>NUCLEOTIDE SEQUENCE [LARGE SCALE GENOMIC DNA]</scope>
    <source>
        <strain evidence="9">CGMCC 1.6489</strain>
    </source>
</reference>
<comment type="function">
    <text evidence="4 5">Required for flagellar hook formation. May act as a scaffolding protein.</text>
</comment>
<dbReference type="Gene3D" id="2.30.30.910">
    <property type="match status" value="1"/>
</dbReference>
<dbReference type="Pfam" id="PF03963">
    <property type="entry name" value="FlgD"/>
    <property type="match status" value="1"/>
</dbReference>
<protein>
    <recommendedName>
        <fullName evidence="2 5">Basal-body rod modification protein FlgD</fullName>
    </recommendedName>
</protein>
<evidence type="ECO:0000256" key="5">
    <source>
        <dbReference type="RuleBase" id="RU362076"/>
    </source>
</evidence>
<dbReference type="OrthoDB" id="9785233at2"/>
<evidence type="ECO:0000259" key="6">
    <source>
        <dbReference type="Pfam" id="PF13860"/>
    </source>
</evidence>
<evidence type="ECO:0000259" key="7">
    <source>
        <dbReference type="Pfam" id="PF13861"/>
    </source>
</evidence>
<proteinExistence type="inferred from homology"/>
<evidence type="ECO:0000313" key="8">
    <source>
        <dbReference type="EMBL" id="SES67217.1"/>
    </source>
</evidence>
<accession>A0A1H9YE10</accession>
<dbReference type="GO" id="GO:0044781">
    <property type="term" value="P:bacterial-type flagellum organization"/>
    <property type="evidence" value="ECO:0007669"/>
    <property type="project" value="UniProtKB-UniRule"/>
</dbReference>
<dbReference type="InterPro" id="IPR025963">
    <property type="entry name" value="FLgD_Tudor"/>
</dbReference>
<gene>
    <name evidence="8" type="ORF">SAMN04487962_101116</name>
</gene>
<dbReference type="RefSeq" id="WP_091848291.1">
    <property type="nucleotide sequence ID" value="NZ_FOHZ01000001.1"/>
</dbReference>
<dbReference type="Proteomes" id="UP000198762">
    <property type="component" value="Unassembled WGS sequence"/>
</dbReference>
<dbReference type="EMBL" id="FOHZ01000001">
    <property type="protein sequence ID" value="SES67217.1"/>
    <property type="molecule type" value="Genomic_DNA"/>
</dbReference>
<keyword evidence="9" id="KW-1185">Reference proteome</keyword>
<keyword evidence="8" id="KW-0966">Cell projection</keyword>
<feature type="domain" description="FlgD/Vpr Ig-like" evidence="6">
    <location>
        <begin position="112"/>
        <end position="180"/>
    </location>
</feature>
<evidence type="ECO:0000256" key="1">
    <source>
        <dbReference type="ARBA" id="ARBA00010577"/>
    </source>
</evidence>
<dbReference type="Pfam" id="PF13861">
    <property type="entry name" value="FLgD_tudor"/>
    <property type="match status" value="1"/>
</dbReference>
<dbReference type="STRING" id="430453.SAMN04487962_101116"/>
<feature type="domain" description="FlgD Tudor-like" evidence="7">
    <location>
        <begin position="88"/>
        <end position="223"/>
    </location>
</feature>
<evidence type="ECO:0000256" key="4">
    <source>
        <dbReference type="ARBA" id="ARBA00024746"/>
    </source>
</evidence>
<keyword evidence="3 5" id="KW-1005">Bacterial flagellum biogenesis</keyword>
<keyword evidence="8" id="KW-0282">Flagellum</keyword>
<evidence type="ECO:0000256" key="3">
    <source>
        <dbReference type="ARBA" id="ARBA00022795"/>
    </source>
</evidence>
<evidence type="ECO:0000313" key="9">
    <source>
        <dbReference type="Proteomes" id="UP000198762"/>
    </source>
</evidence>
<dbReference type="Gene3D" id="2.60.40.4070">
    <property type="match status" value="1"/>
</dbReference>
<name>A0A1H9YE10_9GAMM</name>